<dbReference type="PANTHER" id="PTHR30055:SF238">
    <property type="entry name" value="MYCOFACTOCIN BIOSYNTHESIS TRANSCRIPTIONAL REGULATOR MFTR-RELATED"/>
    <property type="match status" value="1"/>
</dbReference>
<dbReference type="RefSeq" id="WP_163748842.1">
    <property type="nucleotide sequence ID" value="NZ_AP022596.1"/>
</dbReference>
<keyword evidence="1" id="KW-0805">Transcription regulation</keyword>
<feature type="DNA-binding region" description="H-T-H motif" evidence="4">
    <location>
        <begin position="41"/>
        <end position="60"/>
    </location>
</feature>
<proteinExistence type="predicted"/>
<organism evidence="6 7">
    <name type="scientific">Mycolicibacterium helvum</name>
    <dbReference type="NCBI Taxonomy" id="1534349"/>
    <lineage>
        <taxon>Bacteria</taxon>
        <taxon>Bacillati</taxon>
        <taxon>Actinomycetota</taxon>
        <taxon>Actinomycetes</taxon>
        <taxon>Mycobacteriales</taxon>
        <taxon>Mycobacteriaceae</taxon>
        <taxon>Mycolicibacterium</taxon>
    </lineage>
</organism>
<dbReference type="EMBL" id="AP022596">
    <property type="protein sequence ID" value="BBY64833.1"/>
    <property type="molecule type" value="Genomic_DNA"/>
</dbReference>
<reference evidence="6 7" key="1">
    <citation type="journal article" date="2019" name="Emerg. Microbes Infect.">
        <title>Comprehensive subspecies identification of 175 nontuberculous mycobacteria species based on 7547 genomic profiles.</title>
        <authorList>
            <person name="Matsumoto Y."/>
            <person name="Kinjo T."/>
            <person name="Motooka D."/>
            <person name="Nabeya D."/>
            <person name="Jung N."/>
            <person name="Uechi K."/>
            <person name="Horii T."/>
            <person name="Iida T."/>
            <person name="Fujita J."/>
            <person name="Nakamura S."/>
        </authorList>
    </citation>
    <scope>NUCLEOTIDE SEQUENCE [LARGE SCALE GENOMIC DNA]</scope>
    <source>
        <strain evidence="6 7">JCM 30396</strain>
    </source>
</reference>
<accession>A0A7I7T7R4</accession>
<dbReference type="InterPro" id="IPR009057">
    <property type="entry name" value="Homeodomain-like_sf"/>
</dbReference>
<feature type="domain" description="HTH tetR-type" evidence="5">
    <location>
        <begin position="18"/>
        <end position="78"/>
    </location>
</feature>
<dbReference type="GO" id="GO:0003700">
    <property type="term" value="F:DNA-binding transcription factor activity"/>
    <property type="evidence" value="ECO:0007669"/>
    <property type="project" value="TreeGrafter"/>
</dbReference>
<gene>
    <name evidence="6" type="ORF">MHEL_30760</name>
</gene>
<dbReference type="InterPro" id="IPR050109">
    <property type="entry name" value="HTH-type_TetR-like_transc_reg"/>
</dbReference>
<dbReference type="Gene3D" id="1.10.357.10">
    <property type="entry name" value="Tetracycline Repressor, domain 2"/>
    <property type="match status" value="1"/>
</dbReference>
<sequence length="227" mass="24656">MVVVANPAATGLRELKKQRTRATLIEVAIHLCIEQGYDNTTVEQIAAGAEIAPRTFSRYFSSKEAVIVAILGEVADDVAACYARQPTDITQYEALARAHLETFRSPQYGDPNSTAFERMRLLLTIVNSAPAIGLGPFMFRTDGFHDDAIDVAARRMGVPAGHPTIRLLFDTWAVVMGVACHGLGAPGGPPVEPEVLCSRIESVYGLFTRLWRPWPTPRQPPAGVAAE</sequence>
<evidence type="ECO:0000256" key="1">
    <source>
        <dbReference type="ARBA" id="ARBA00023015"/>
    </source>
</evidence>
<dbReference type="KEGG" id="mhev:MHEL_30760"/>
<dbReference type="PANTHER" id="PTHR30055">
    <property type="entry name" value="HTH-TYPE TRANSCRIPTIONAL REGULATOR RUTR"/>
    <property type="match status" value="1"/>
</dbReference>
<dbReference type="GO" id="GO:0000976">
    <property type="term" value="F:transcription cis-regulatory region binding"/>
    <property type="evidence" value="ECO:0007669"/>
    <property type="project" value="TreeGrafter"/>
</dbReference>
<evidence type="ECO:0000259" key="5">
    <source>
        <dbReference type="PROSITE" id="PS50977"/>
    </source>
</evidence>
<dbReference type="AlphaFoldDB" id="A0A7I7T7R4"/>
<evidence type="ECO:0000256" key="4">
    <source>
        <dbReference type="PROSITE-ProRule" id="PRU00335"/>
    </source>
</evidence>
<evidence type="ECO:0000313" key="7">
    <source>
        <dbReference type="Proteomes" id="UP000467148"/>
    </source>
</evidence>
<dbReference type="SUPFAM" id="SSF46689">
    <property type="entry name" value="Homeodomain-like"/>
    <property type="match status" value="1"/>
</dbReference>
<evidence type="ECO:0000313" key="6">
    <source>
        <dbReference type="EMBL" id="BBY64833.1"/>
    </source>
</evidence>
<protein>
    <recommendedName>
        <fullName evidence="5">HTH tetR-type domain-containing protein</fullName>
    </recommendedName>
</protein>
<dbReference type="InterPro" id="IPR023772">
    <property type="entry name" value="DNA-bd_HTH_TetR-type_CS"/>
</dbReference>
<keyword evidence="3" id="KW-0804">Transcription</keyword>
<dbReference type="PROSITE" id="PS50977">
    <property type="entry name" value="HTH_TETR_2"/>
    <property type="match status" value="1"/>
</dbReference>
<name>A0A7I7T7R4_9MYCO</name>
<keyword evidence="7" id="KW-1185">Reference proteome</keyword>
<keyword evidence="2 4" id="KW-0238">DNA-binding</keyword>
<evidence type="ECO:0000256" key="3">
    <source>
        <dbReference type="ARBA" id="ARBA00023163"/>
    </source>
</evidence>
<dbReference type="Proteomes" id="UP000467148">
    <property type="component" value="Chromosome"/>
</dbReference>
<dbReference type="Pfam" id="PF00440">
    <property type="entry name" value="TetR_N"/>
    <property type="match status" value="1"/>
</dbReference>
<dbReference type="PROSITE" id="PS01081">
    <property type="entry name" value="HTH_TETR_1"/>
    <property type="match status" value="1"/>
</dbReference>
<dbReference type="InterPro" id="IPR001647">
    <property type="entry name" value="HTH_TetR"/>
</dbReference>
<evidence type="ECO:0000256" key="2">
    <source>
        <dbReference type="ARBA" id="ARBA00023125"/>
    </source>
</evidence>